<keyword evidence="2" id="KW-1185">Reference proteome</keyword>
<organism evidence="1 2">
    <name type="scientific">Canicola haemoglobinophilus</name>
    <dbReference type="NCBI Taxonomy" id="733"/>
    <lineage>
        <taxon>Bacteria</taxon>
        <taxon>Pseudomonadati</taxon>
        <taxon>Pseudomonadota</taxon>
        <taxon>Gammaproteobacteria</taxon>
        <taxon>Pasteurellales</taxon>
        <taxon>Pasteurellaceae</taxon>
        <taxon>Canicola</taxon>
    </lineage>
</organism>
<gene>
    <name evidence="1" type="ORF">NCTC1659_02199</name>
</gene>
<dbReference type="RefSeq" id="WP_078218563.1">
    <property type="nucleotide sequence ID" value="NZ_MUXZ01000018.1"/>
</dbReference>
<sequence>MTTETKNPDAVFLTIEEMAAQYPLLTVLFDVASDTLKQTPMTAEQKAQFKQEMGDFFKVMKSAVIHKADLDSMTEEEQQAEWDKLQAFIYLGSFLKLFVRKVAAAPILENQED</sequence>
<dbReference type="EMBL" id="UGHF01000001">
    <property type="protein sequence ID" value="STO60897.1"/>
    <property type="molecule type" value="Genomic_DNA"/>
</dbReference>
<proteinExistence type="predicted"/>
<protein>
    <submittedName>
        <fullName evidence="1">Uncharacterized protein</fullName>
    </submittedName>
</protein>
<evidence type="ECO:0000313" key="1">
    <source>
        <dbReference type="EMBL" id="STO60897.1"/>
    </source>
</evidence>
<reference evidence="1 2" key="1">
    <citation type="submission" date="2018-06" db="EMBL/GenBank/DDBJ databases">
        <authorList>
            <consortium name="Pathogen Informatics"/>
            <person name="Doyle S."/>
        </authorList>
    </citation>
    <scope>NUCLEOTIDE SEQUENCE [LARGE SCALE GENOMIC DNA]</scope>
    <source>
        <strain evidence="1 2">NCTC1659</strain>
    </source>
</reference>
<evidence type="ECO:0000313" key="2">
    <source>
        <dbReference type="Proteomes" id="UP000254329"/>
    </source>
</evidence>
<dbReference type="Proteomes" id="UP000254329">
    <property type="component" value="Unassembled WGS sequence"/>
</dbReference>
<name>A0A1V4B0H0_9PAST</name>
<dbReference type="AlphaFoldDB" id="A0A1V4B0H0"/>
<dbReference type="STRING" id="733.B0186_06515"/>
<accession>A0A1V4B0H0</accession>